<accession>A0A8R1TUP9</accession>
<dbReference type="EMBL" id="CMVM020000161">
    <property type="status" value="NOT_ANNOTATED_CDS"/>
    <property type="molecule type" value="Genomic_DNA"/>
</dbReference>
<reference evidence="1" key="2">
    <citation type="submission" date="2022-06" db="UniProtKB">
        <authorList>
            <consortium name="EnsemblMetazoa"/>
        </authorList>
    </citation>
    <scope>IDENTIFICATION</scope>
</reference>
<protein>
    <submittedName>
        <fullName evidence="1">Uncharacterized protein</fullName>
    </submittedName>
</protein>
<proteinExistence type="predicted"/>
<evidence type="ECO:0000313" key="1">
    <source>
        <dbReference type="EnsemblMetazoa" id="OVOC5754.1"/>
    </source>
</evidence>
<keyword evidence="2" id="KW-1185">Reference proteome</keyword>
<dbReference type="AlphaFoldDB" id="A0A8R1TUP9"/>
<name>A0A8R1TUP9_ONCVO</name>
<organism evidence="1 2">
    <name type="scientific">Onchocerca volvulus</name>
    <dbReference type="NCBI Taxonomy" id="6282"/>
    <lineage>
        <taxon>Eukaryota</taxon>
        <taxon>Metazoa</taxon>
        <taxon>Ecdysozoa</taxon>
        <taxon>Nematoda</taxon>
        <taxon>Chromadorea</taxon>
        <taxon>Rhabditida</taxon>
        <taxon>Spirurina</taxon>
        <taxon>Spiruromorpha</taxon>
        <taxon>Filarioidea</taxon>
        <taxon>Onchocercidae</taxon>
        <taxon>Onchocerca</taxon>
    </lineage>
</organism>
<evidence type="ECO:0000313" key="2">
    <source>
        <dbReference type="Proteomes" id="UP000024404"/>
    </source>
</evidence>
<sequence>MDHMSGTTEETSEFLSDLLVHEVIISRHDITWRRSQNKFATTPC</sequence>
<dbReference type="EnsemblMetazoa" id="OVOC5754.1">
    <property type="protein sequence ID" value="OVOC5754.1"/>
    <property type="gene ID" value="WBGene00242563"/>
</dbReference>
<dbReference type="Proteomes" id="UP000024404">
    <property type="component" value="Unassembled WGS sequence"/>
</dbReference>
<reference evidence="2" key="1">
    <citation type="submission" date="2013-10" db="EMBL/GenBank/DDBJ databases">
        <title>Genome sequencing of Onchocerca volvulus.</title>
        <authorList>
            <person name="Cotton J."/>
            <person name="Tsai J."/>
            <person name="Stanley E."/>
            <person name="Tracey A."/>
            <person name="Holroyd N."/>
            <person name="Lustigman S."/>
            <person name="Berriman M."/>
        </authorList>
    </citation>
    <scope>NUCLEOTIDE SEQUENCE</scope>
</reference>